<gene>
    <name evidence="1" type="ORF">Agub_g1995</name>
</gene>
<dbReference type="InterPro" id="IPR040401">
    <property type="entry name" value="CCDC162"/>
</dbReference>
<dbReference type="AlphaFoldDB" id="A0AAD3HHX8"/>
<dbReference type="PANTHER" id="PTHR33331">
    <property type="entry name" value="COILED-COIL DOMAIN-CONTAINING PROTEIN 162"/>
    <property type="match status" value="1"/>
</dbReference>
<comment type="caution">
    <text evidence="1">The sequence shown here is derived from an EMBL/GenBank/DDBJ whole genome shotgun (WGS) entry which is preliminary data.</text>
</comment>
<feature type="non-terminal residue" evidence="1">
    <location>
        <position position="1"/>
    </location>
</feature>
<organism evidence="1 2">
    <name type="scientific">Astrephomene gubernaculifera</name>
    <dbReference type="NCBI Taxonomy" id="47775"/>
    <lineage>
        <taxon>Eukaryota</taxon>
        <taxon>Viridiplantae</taxon>
        <taxon>Chlorophyta</taxon>
        <taxon>core chlorophytes</taxon>
        <taxon>Chlorophyceae</taxon>
        <taxon>CS clade</taxon>
        <taxon>Chlamydomonadales</taxon>
        <taxon>Astrephomenaceae</taxon>
        <taxon>Astrephomene</taxon>
    </lineage>
</organism>
<evidence type="ECO:0000313" key="2">
    <source>
        <dbReference type="Proteomes" id="UP001054857"/>
    </source>
</evidence>
<name>A0AAD3HHX8_9CHLO</name>
<feature type="non-terminal residue" evidence="1">
    <location>
        <position position="330"/>
    </location>
</feature>
<accession>A0AAD3HHX8</accession>
<evidence type="ECO:0000313" key="1">
    <source>
        <dbReference type="EMBL" id="GFR41313.1"/>
    </source>
</evidence>
<dbReference type="Proteomes" id="UP001054857">
    <property type="component" value="Unassembled WGS sequence"/>
</dbReference>
<dbReference type="PANTHER" id="PTHR33331:SF13">
    <property type="entry name" value="COILED-COIL DOMAIN CONTAINING 162"/>
    <property type="match status" value="1"/>
</dbReference>
<protein>
    <submittedName>
        <fullName evidence="1">Uncharacterized protein</fullName>
    </submittedName>
</protein>
<reference evidence="1 2" key="1">
    <citation type="journal article" date="2021" name="Sci. Rep.">
        <title>Genome sequencing of the multicellular alga Astrephomene provides insights into convergent evolution of germ-soma differentiation.</title>
        <authorList>
            <person name="Yamashita S."/>
            <person name="Yamamoto K."/>
            <person name="Matsuzaki R."/>
            <person name="Suzuki S."/>
            <person name="Yamaguchi H."/>
            <person name="Hirooka S."/>
            <person name="Minakuchi Y."/>
            <person name="Miyagishima S."/>
            <person name="Kawachi M."/>
            <person name="Toyoda A."/>
            <person name="Nozaki H."/>
        </authorList>
    </citation>
    <scope>NUCLEOTIDE SEQUENCE [LARGE SCALE GENOMIC DNA]</scope>
    <source>
        <strain evidence="1 2">NIES-4017</strain>
    </source>
</reference>
<sequence>GDVVVELSMDELGRWLAEAAVQLSASARAGMWAAAAAGQRERAALQRLGGELAGAVAGLAHEQDTFMRQHAIKVETQLVDRAMSLLQELSQARRAALRCAEDCRRAMDSAFAAAQRQYAAHIDELHNQLTVARTNSSIMRNELQKAALEALVEVRREMLSRAFASGAMRMCDEVGRMLALEEQLEQQQTEIIDLQRALMKAHAWFRMRTATVTTACIAEVGAARARAEALESELWEGRERAELAFEQMGAQLRATQADLEAVSAGAARNASDLRHALASNKRLLKWKITTAPRMEALKVRMAELTRHREAWLEWVHSKQGLMRHLGAQLL</sequence>
<keyword evidence="2" id="KW-1185">Reference proteome</keyword>
<dbReference type="EMBL" id="BMAR01000001">
    <property type="protein sequence ID" value="GFR41313.1"/>
    <property type="molecule type" value="Genomic_DNA"/>
</dbReference>
<proteinExistence type="predicted"/>